<sequence>MEEWPEWILEIMISNYELGPSKPSDLTSLGDIDDLLHKFLIIMLEDSMRQKDGW</sequence>
<feature type="non-terminal residue" evidence="1">
    <location>
        <position position="54"/>
    </location>
</feature>
<dbReference type="OrthoDB" id="1724489at2759"/>
<evidence type="ECO:0000313" key="1">
    <source>
        <dbReference type="EMBL" id="GAU25127.1"/>
    </source>
</evidence>
<keyword evidence="2" id="KW-1185">Reference proteome</keyword>
<dbReference type="Proteomes" id="UP000242715">
    <property type="component" value="Unassembled WGS sequence"/>
</dbReference>
<proteinExistence type="predicted"/>
<accession>A0A2Z6N799</accession>
<name>A0A2Z6N799_TRISU</name>
<organism evidence="1 2">
    <name type="scientific">Trifolium subterraneum</name>
    <name type="common">Subterranean clover</name>
    <dbReference type="NCBI Taxonomy" id="3900"/>
    <lineage>
        <taxon>Eukaryota</taxon>
        <taxon>Viridiplantae</taxon>
        <taxon>Streptophyta</taxon>
        <taxon>Embryophyta</taxon>
        <taxon>Tracheophyta</taxon>
        <taxon>Spermatophyta</taxon>
        <taxon>Magnoliopsida</taxon>
        <taxon>eudicotyledons</taxon>
        <taxon>Gunneridae</taxon>
        <taxon>Pentapetalae</taxon>
        <taxon>rosids</taxon>
        <taxon>fabids</taxon>
        <taxon>Fabales</taxon>
        <taxon>Fabaceae</taxon>
        <taxon>Papilionoideae</taxon>
        <taxon>50 kb inversion clade</taxon>
        <taxon>NPAAA clade</taxon>
        <taxon>Hologalegina</taxon>
        <taxon>IRL clade</taxon>
        <taxon>Trifolieae</taxon>
        <taxon>Trifolium</taxon>
    </lineage>
</organism>
<protein>
    <submittedName>
        <fullName evidence="1">Uncharacterized protein</fullName>
    </submittedName>
</protein>
<gene>
    <name evidence="1" type="ORF">TSUD_362970</name>
</gene>
<dbReference type="AlphaFoldDB" id="A0A2Z6N799"/>
<dbReference type="EMBL" id="DF973305">
    <property type="protein sequence ID" value="GAU25127.1"/>
    <property type="molecule type" value="Genomic_DNA"/>
</dbReference>
<evidence type="ECO:0000313" key="2">
    <source>
        <dbReference type="Proteomes" id="UP000242715"/>
    </source>
</evidence>
<reference evidence="2" key="1">
    <citation type="journal article" date="2017" name="Front. Plant Sci.">
        <title>Climate Clever Clovers: New Paradigm to Reduce the Environmental Footprint of Ruminants by Breeding Low Methanogenic Forages Utilizing Haplotype Variation.</title>
        <authorList>
            <person name="Kaur P."/>
            <person name="Appels R."/>
            <person name="Bayer P.E."/>
            <person name="Keeble-Gagnere G."/>
            <person name="Wang J."/>
            <person name="Hirakawa H."/>
            <person name="Shirasawa K."/>
            <person name="Vercoe P."/>
            <person name="Stefanova K."/>
            <person name="Durmic Z."/>
            <person name="Nichols P."/>
            <person name="Revell C."/>
            <person name="Isobe S.N."/>
            <person name="Edwards D."/>
            <person name="Erskine W."/>
        </authorList>
    </citation>
    <scope>NUCLEOTIDE SEQUENCE [LARGE SCALE GENOMIC DNA]</scope>
    <source>
        <strain evidence="2">cv. Daliak</strain>
    </source>
</reference>